<feature type="compositionally biased region" description="Low complexity" evidence="1">
    <location>
        <begin position="1404"/>
        <end position="1417"/>
    </location>
</feature>
<evidence type="ECO:0000259" key="2">
    <source>
        <dbReference type="PROSITE" id="PS50829"/>
    </source>
</evidence>
<dbReference type="PROSITE" id="PS50829">
    <property type="entry name" value="GYF"/>
    <property type="match status" value="1"/>
</dbReference>
<name>A0ABM4VXC1_COFAR</name>
<dbReference type="Gene3D" id="3.30.1490.40">
    <property type="match status" value="1"/>
</dbReference>
<feature type="compositionally biased region" description="Basic and acidic residues" evidence="1">
    <location>
        <begin position="144"/>
        <end position="201"/>
    </location>
</feature>
<feature type="compositionally biased region" description="Polar residues" evidence="1">
    <location>
        <begin position="1641"/>
        <end position="1651"/>
    </location>
</feature>
<feature type="compositionally biased region" description="Polar residues" evidence="1">
    <location>
        <begin position="1361"/>
        <end position="1373"/>
    </location>
</feature>
<feature type="compositionally biased region" description="Polar residues" evidence="1">
    <location>
        <begin position="1496"/>
        <end position="1510"/>
    </location>
</feature>
<feature type="region of interest" description="Disordered" evidence="1">
    <location>
        <begin position="452"/>
        <end position="505"/>
    </location>
</feature>
<reference evidence="4" key="1">
    <citation type="submission" date="2025-08" db="UniProtKB">
        <authorList>
            <consortium name="RefSeq"/>
        </authorList>
    </citation>
    <scope>IDENTIFICATION</scope>
    <source>
        <tissue evidence="4">Leaves</tissue>
    </source>
</reference>
<gene>
    <name evidence="4" type="primary">LOC113713027</name>
</gene>
<feature type="compositionally biased region" description="Polar residues" evidence="1">
    <location>
        <begin position="489"/>
        <end position="501"/>
    </location>
</feature>
<feature type="compositionally biased region" description="Basic and acidic residues" evidence="1">
    <location>
        <begin position="452"/>
        <end position="471"/>
    </location>
</feature>
<proteinExistence type="predicted"/>
<dbReference type="Proteomes" id="UP001652660">
    <property type="component" value="Chromosome 10e"/>
</dbReference>
<feature type="compositionally biased region" description="Basic and acidic residues" evidence="1">
    <location>
        <begin position="76"/>
        <end position="88"/>
    </location>
</feature>
<feature type="compositionally biased region" description="Polar residues" evidence="1">
    <location>
        <begin position="419"/>
        <end position="429"/>
    </location>
</feature>
<dbReference type="CDD" id="cd00072">
    <property type="entry name" value="GYF"/>
    <property type="match status" value="1"/>
</dbReference>
<accession>A0ABM4VXC1</accession>
<feature type="compositionally biased region" description="Low complexity" evidence="1">
    <location>
        <begin position="1555"/>
        <end position="1569"/>
    </location>
</feature>
<dbReference type="PANTHER" id="PTHR47471">
    <property type="entry name" value="GYF DOMAIN-CONTAINING PROTEIN"/>
    <property type="match status" value="1"/>
</dbReference>
<feature type="compositionally biased region" description="Polar residues" evidence="1">
    <location>
        <begin position="1607"/>
        <end position="1619"/>
    </location>
</feature>
<dbReference type="PANTHER" id="PTHR47471:SF1">
    <property type="entry name" value="PROTEIN ESSENTIAL FOR POTEXVIRUS ACCUMULATION 1"/>
    <property type="match status" value="1"/>
</dbReference>
<feature type="region of interest" description="Disordered" evidence="1">
    <location>
        <begin position="1753"/>
        <end position="1787"/>
    </location>
</feature>
<evidence type="ECO:0000313" key="3">
    <source>
        <dbReference type="Proteomes" id="UP001652660"/>
    </source>
</evidence>
<dbReference type="SMART" id="SM00444">
    <property type="entry name" value="GYF"/>
    <property type="match status" value="1"/>
</dbReference>
<dbReference type="Pfam" id="PF02213">
    <property type="entry name" value="GYF"/>
    <property type="match status" value="1"/>
</dbReference>
<feature type="compositionally biased region" description="Basic and acidic residues" evidence="1">
    <location>
        <begin position="394"/>
        <end position="410"/>
    </location>
</feature>
<evidence type="ECO:0000256" key="1">
    <source>
        <dbReference type="SAM" id="MobiDB-lite"/>
    </source>
</evidence>
<organism evidence="3 4">
    <name type="scientific">Coffea arabica</name>
    <name type="common">Arabian coffee</name>
    <dbReference type="NCBI Taxonomy" id="13443"/>
    <lineage>
        <taxon>Eukaryota</taxon>
        <taxon>Viridiplantae</taxon>
        <taxon>Streptophyta</taxon>
        <taxon>Embryophyta</taxon>
        <taxon>Tracheophyta</taxon>
        <taxon>Spermatophyta</taxon>
        <taxon>Magnoliopsida</taxon>
        <taxon>eudicotyledons</taxon>
        <taxon>Gunneridae</taxon>
        <taxon>Pentapetalae</taxon>
        <taxon>asterids</taxon>
        <taxon>lamiids</taxon>
        <taxon>Gentianales</taxon>
        <taxon>Rubiaceae</taxon>
        <taxon>Ixoroideae</taxon>
        <taxon>Gardenieae complex</taxon>
        <taxon>Bertiereae - Coffeeae clade</taxon>
        <taxon>Coffeeae</taxon>
        <taxon>Coffea</taxon>
    </lineage>
</organism>
<feature type="compositionally biased region" description="Basic and acidic residues" evidence="1">
    <location>
        <begin position="211"/>
        <end position="222"/>
    </location>
</feature>
<feature type="compositionally biased region" description="Basic and acidic residues" evidence="1">
    <location>
        <begin position="96"/>
        <end position="136"/>
    </location>
</feature>
<feature type="domain" description="GYF" evidence="2">
    <location>
        <begin position="577"/>
        <end position="628"/>
    </location>
</feature>
<keyword evidence="3" id="KW-1185">Reference proteome</keyword>
<feature type="compositionally biased region" description="Polar residues" evidence="1">
    <location>
        <begin position="1762"/>
        <end position="1772"/>
    </location>
</feature>
<dbReference type="GeneID" id="113713027"/>
<feature type="compositionally biased region" description="Basic and acidic residues" evidence="1">
    <location>
        <begin position="1155"/>
        <end position="1180"/>
    </location>
</feature>
<feature type="region of interest" description="Disordered" evidence="1">
    <location>
        <begin position="1345"/>
        <end position="1658"/>
    </location>
</feature>
<dbReference type="RefSeq" id="XP_071924181.1">
    <property type="nucleotide sequence ID" value="XM_072068080.1"/>
</dbReference>
<feature type="compositionally biased region" description="Basic and acidic residues" evidence="1">
    <location>
        <begin position="1465"/>
        <end position="1477"/>
    </location>
</feature>
<feature type="compositionally biased region" description="Polar residues" evidence="1">
    <location>
        <begin position="1537"/>
        <end position="1546"/>
    </location>
</feature>
<feature type="compositionally biased region" description="Basic residues" evidence="1">
    <location>
        <begin position="1776"/>
        <end position="1786"/>
    </location>
</feature>
<feature type="compositionally biased region" description="Basic and acidic residues" evidence="1">
    <location>
        <begin position="1235"/>
        <end position="1246"/>
    </location>
</feature>
<dbReference type="InterPro" id="IPR035445">
    <property type="entry name" value="GYF-like_dom_sf"/>
</dbReference>
<dbReference type="SUPFAM" id="SSF55277">
    <property type="entry name" value="GYF domain"/>
    <property type="match status" value="1"/>
</dbReference>
<feature type="region of interest" description="Disordered" evidence="1">
    <location>
        <begin position="390"/>
        <end position="432"/>
    </location>
</feature>
<feature type="region of interest" description="Disordered" evidence="1">
    <location>
        <begin position="49"/>
        <end position="265"/>
    </location>
</feature>
<dbReference type="InterPro" id="IPR003169">
    <property type="entry name" value="GYF"/>
</dbReference>
<protein>
    <submittedName>
        <fullName evidence="4">Protein ESSENTIAL FOR POTEXVIRUS ACCUMULATION 1 isoform X1</fullName>
    </submittedName>
</protein>
<sequence length="1811" mass="198406">MADKTDFDSRPSQISKAFSLSVDAPASENPIPLSPQWLLSKPGEIKSGITGQENHFVPHPGYSSRSDIMKSPGIGEDTREINKKKDVFRPSVLDMESGRRDRWRDEERDTNSAVRRDRWRDGEKEPVDNRKTDRWTDSSGRQYADARRGPTERWTDLGNRDGNHDQRRESKWNTRWGPDDKETDNVREKWAESSKDSDLLLDKGPSSLAYHGKEEKEGDHYRPWRMNSHSRGRVDPPPHQTLTPSRQAPVFTHGRGRGETSGLTFSVGRGRVSSVSNASTQSHSVGYVSEKGETAHGESLPWRYSRTKLLDVYRTTDTRSCEKISNVVQQVPPLTQEEPIEPLALCTLTNEELMVLKGIDRGDIVSSGAPQITREGSIGRNSTDFLQSRRNKLGSKEDLPHDINDSKEENMENAGGGSNYSESMSQEKQVYSYGGGTRVESVQDYQKFSDYKFNSEGEDNTPSRKNDDVPINREPNMQGPPSILHGGTWRSSSIGERSPSVSHDWREVPAAVNSRAPDVGWSESQKDVNAECEKRVADQSFARLSRIADDSTIRKQPTAIFNKEQEVQKVLQSSPEDLVLYYKDPQGEIQGPFSGSDIIGWFEAGYFGIDLLVRLAGAPPESSFCPLGDVMPHLRAKARPPPGFGAAKPNEITDASSRLNFSNFGTLQSGLNEIDMVKNEPRYQHHSTTEAENRFLESLMTGNLSGVQLEKAVPSEGIRGYIGNNTSAAPPLAAENADNVYLLAKKMTLERQRSLPNPYSYWPGRDAASPLPNSEILQDPSVPHSRLLSSLAENAHPQQTSPNVDLMAILQGLPERSNTVLNNGASGWPNFSTQGGLESLQDKLDVHQAQNYPPQAAYGIQQQRLQPQINLLSQVMENSSSMFSAEKLLSSGLSQDPQLLSLLQQQQLLQAQSPAALQQLSIVDKILLLKQQQKQEEQQQFLRQHQQFLSQVLPDHNSHQRLGESSYGLLQTAGYSAGIAPSDHSRFQPSHELFHIGSQVHAPNLKDERVSNFLLSQSVSEVANQNVGAETHLPHQMFGTAAHQNSWNYPLSEQVDNLEQKSSLTTTSMTDSLSHIGIRNGYQLDPLQSNEPIVVATSKAAVSFCEGEHFEESVALEPPAALESDEKDFFIGEQVEEVVKPAAEANEGLQAEGKQNTEESSVVKEVKNVEARDMKKSSDKKSRKQKSSKAQSSDLAKGVLKTQELRSGEVEGTNSKIAKSDTQTLPDDLFVSSAAEEKKHKSDKVTADIVHVQQGQKSSISKDDSETLDENVELGQAGSISQFNNTQLQAGQRAWKPAPGFKPKSLLEIQQEEERRARTEIAVSETATAFSSSSVSTPWVGVVASSDSKSIKESKLDPVSATLNIGKSDSSRNQKNRKSQLHDLFEDTIVAKSSERDPEISDNLSSLPSASAISSRSDPVDDSNFIEAKDTKKSRKKSAKSKGAGSKVSIPTAVSDVSVGSSPIEKSKSSRHQEKELLPAIPSGPSLGDFVVWKGESTSSSAGPAWSTDSGKLPKPASLRDIQKEQGKKVPSPQIPVPTSQKSAPSQLARGGGSSRSASASSPAKAASPVQINAQGPLSKHKAEDDLFWGPVEQPKQESKLSDFPQLGTSWGSKNTPVKASSGVALNRQKSTSGRLVEHPSISNASANSSLKGKKDSSTKYSEAMDFREWCESECARLIGTRDTSFLEYCVKQSRSEAEILLIENLGSFDPAHEFIDKFLNYKDLLSGEVLEIAFQSQNDRRVTGSGSGQMISDDGGFGGMDQSNATASDASTKGGGKKKAKKGKKVSPSVLGFNVVSNRIMMGEIQSVED</sequence>
<evidence type="ECO:0000313" key="4">
    <source>
        <dbReference type="RefSeq" id="XP_071924181.1"/>
    </source>
</evidence>
<feature type="region of interest" description="Disordered" evidence="1">
    <location>
        <begin position="1146"/>
        <end position="1270"/>
    </location>
</feature>
<feature type="compositionally biased region" description="Polar residues" evidence="1">
    <location>
        <begin position="1212"/>
        <end position="1225"/>
    </location>
</feature>